<dbReference type="EMBL" id="CP118247">
    <property type="protein sequence ID" value="WDR06169.1"/>
    <property type="molecule type" value="Genomic_DNA"/>
</dbReference>
<dbReference type="InterPro" id="IPR001509">
    <property type="entry name" value="Epimerase_deHydtase"/>
</dbReference>
<dbReference type="Pfam" id="PF01370">
    <property type="entry name" value="Epimerase"/>
    <property type="match status" value="1"/>
</dbReference>
<dbReference type="Proteomes" id="UP001222118">
    <property type="component" value="Chromosome"/>
</dbReference>
<protein>
    <submittedName>
        <fullName evidence="2">Epimerase</fullName>
    </submittedName>
</protein>
<keyword evidence="3" id="KW-1185">Reference proteome</keyword>
<dbReference type="SUPFAM" id="SSF51735">
    <property type="entry name" value="NAD(P)-binding Rossmann-fold domains"/>
    <property type="match status" value="1"/>
</dbReference>
<name>A0ABY7YY51_9HYPH</name>
<sequence length="293" mass="32352">MQFWPNAQISARRIIGVARFSDPAVRQRLEDAGIETVACDLLDKTAIAKLEVTPNVIFMAGMKFGASGNEPMTWAMNSYVPALVADHFTTSRIVAFSTACVYPYVDVRHQGAREIVPPTPVGEYANSCVGRERLFQHFSNVHSTPGRLLRLSYAIDMRYGVLHDIAQNVLNGREIPITMGHANVIWQGDANAVALRALGHTTTPTSPLNLSGPETVSIRNIANLFAAHFDRKPVFVGEESNSTWLVNTDLQQELFGYPKVPLARLVKWTADWVSRGQSSLGKPTHFEVSDGNY</sequence>
<proteinExistence type="predicted"/>
<reference evidence="2 3" key="1">
    <citation type="submission" date="2023-02" db="EMBL/GenBank/DDBJ databases">
        <title>Devosia chondri sp. nov., isolated from the phycosphere of marine algae.</title>
        <authorList>
            <person name="Kim J.M."/>
            <person name="Lee J.K."/>
            <person name="Choi B.J."/>
            <person name="Bayburt H."/>
            <person name="Jeon C.O."/>
        </authorList>
    </citation>
    <scope>NUCLEOTIDE SEQUENCE [LARGE SCALE GENOMIC DNA]</scope>
    <source>
        <strain evidence="2 3">G2-5</strain>
    </source>
</reference>
<dbReference type="RefSeq" id="WP_282211683.1">
    <property type="nucleotide sequence ID" value="NZ_CP118247.1"/>
</dbReference>
<evidence type="ECO:0000259" key="1">
    <source>
        <dbReference type="Pfam" id="PF01370"/>
    </source>
</evidence>
<dbReference type="Gene3D" id="3.40.50.720">
    <property type="entry name" value="NAD(P)-binding Rossmann-like Domain"/>
    <property type="match status" value="1"/>
</dbReference>
<gene>
    <name evidence="2" type="ORF">PSQ90_01540</name>
</gene>
<evidence type="ECO:0000313" key="2">
    <source>
        <dbReference type="EMBL" id="WDR06169.1"/>
    </source>
</evidence>
<dbReference type="InterPro" id="IPR036291">
    <property type="entry name" value="NAD(P)-bd_dom_sf"/>
</dbReference>
<accession>A0ABY7YY51</accession>
<feature type="domain" description="NAD-dependent epimerase/dehydratase" evidence="1">
    <location>
        <begin position="13"/>
        <end position="153"/>
    </location>
</feature>
<evidence type="ECO:0000313" key="3">
    <source>
        <dbReference type="Proteomes" id="UP001222118"/>
    </source>
</evidence>
<organism evidence="2 3">
    <name type="scientific">Devosia rhodophyticola</name>
    <dbReference type="NCBI Taxonomy" id="3026423"/>
    <lineage>
        <taxon>Bacteria</taxon>
        <taxon>Pseudomonadati</taxon>
        <taxon>Pseudomonadota</taxon>
        <taxon>Alphaproteobacteria</taxon>
        <taxon>Hyphomicrobiales</taxon>
        <taxon>Devosiaceae</taxon>
        <taxon>Devosia</taxon>
    </lineage>
</organism>